<protein>
    <submittedName>
        <fullName evidence="2">Uncharacterized protein</fullName>
    </submittedName>
</protein>
<evidence type="ECO:0000256" key="1">
    <source>
        <dbReference type="SAM" id="Phobius"/>
    </source>
</evidence>
<gene>
    <name evidence="2" type="ORF">MMAD_43420</name>
</gene>
<keyword evidence="1" id="KW-1133">Transmembrane helix</keyword>
<dbReference type="Proteomes" id="UP000466517">
    <property type="component" value="Chromosome"/>
</dbReference>
<evidence type="ECO:0000313" key="3">
    <source>
        <dbReference type="Proteomes" id="UP000466517"/>
    </source>
</evidence>
<dbReference type="RefSeq" id="WP_163741080.1">
    <property type="nucleotide sequence ID" value="NZ_AP022610.1"/>
</dbReference>
<accession>A0A7I7XLG4</accession>
<proteinExistence type="predicted"/>
<dbReference type="AlphaFoldDB" id="A0A7I7XLG4"/>
<keyword evidence="1" id="KW-0472">Membrane</keyword>
<keyword evidence="1" id="KW-0812">Transmembrane</keyword>
<name>A0A7I7XLG4_9MYCO</name>
<evidence type="ECO:0000313" key="2">
    <source>
        <dbReference type="EMBL" id="BBZ30047.1"/>
    </source>
</evidence>
<reference evidence="2 3" key="1">
    <citation type="journal article" date="2019" name="Emerg. Microbes Infect.">
        <title>Comprehensive subspecies identification of 175 nontuberculous mycobacteria species based on 7547 genomic profiles.</title>
        <authorList>
            <person name="Matsumoto Y."/>
            <person name="Kinjo T."/>
            <person name="Motooka D."/>
            <person name="Nabeya D."/>
            <person name="Jung N."/>
            <person name="Uechi K."/>
            <person name="Horii T."/>
            <person name="Iida T."/>
            <person name="Fujita J."/>
            <person name="Nakamura S."/>
        </authorList>
    </citation>
    <scope>NUCLEOTIDE SEQUENCE [LARGE SCALE GENOMIC DNA]</scope>
    <source>
        <strain evidence="2 3">JCM 13574</strain>
    </source>
</reference>
<feature type="transmembrane region" description="Helical" evidence="1">
    <location>
        <begin position="7"/>
        <end position="29"/>
    </location>
</feature>
<organism evidence="2 3">
    <name type="scientific">Mycolicibacterium madagascariense</name>
    <dbReference type="NCBI Taxonomy" id="212765"/>
    <lineage>
        <taxon>Bacteria</taxon>
        <taxon>Bacillati</taxon>
        <taxon>Actinomycetota</taxon>
        <taxon>Actinomycetes</taxon>
        <taxon>Mycobacteriales</taxon>
        <taxon>Mycobacteriaceae</taxon>
        <taxon>Mycolicibacterium</taxon>
    </lineage>
</organism>
<dbReference type="EMBL" id="AP022610">
    <property type="protein sequence ID" value="BBZ30047.1"/>
    <property type="molecule type" value="Genomic_DNA"/>
</dbReference>
<keyword evidence="3" id="KW-1185">Reference proteome</keyword>
<dbReference type="KEGG" id="mmag:MMAD_43420"/>
<sequence>MDRRWLYGGAALLTLVVIVVAGVVLLPVVTVVPGTATANQAGVVAAAADRKAAEDAAAAKKAADDAAAALADTELTTKDSMQKYVSDPDNGLTDYGPITVYDVVLIQVGPNRYEGDAECALGDGPHRQVAIHVIADDQHVQWSTDKGGMAVLLPGS</sequence>